<name>A0ABN1JWF9_9CLOT</name>
<accession>A0ABN1JWF9</accession>
<protein>
    <submittedName>
        <fullName evidence="2">U32 family peptidase</fullName>
    </submittedName>
</protein>
<dbReference type="InterPro" id="IPR001539">
    <property type="entry name" value="Peptidase_U32"/>
</dbReference>
<dbReference type="RefSeq" id="WP_343764349.1">
    <property type="nucleotide sequence ID" value="NZ_BAAACG010000019.1"/>
</dbReference>
<reference evidence="2 3" key="1">
    <citation type="journal article" date="2019" name="Int. J. Syst. Evol. Microbiol.">
        <title>The Global Catalogue of Microorganisms (GCM) 10K type strain sequencing project: providing services to taxonomists for standard genome sequencing and annotation.</title>
        <authorList>
            <consortium name="The Broad Institute Genomics Platform"/>
            <consortium name="The Broad Institute Genome Sequencing Center for Infectious Disease"/>
            <person name="Wu L."/>
            <person name="Ma J."/>
        </authorList>
    </citation>
    <scope>NUCLEOTIDE SEQUENCE [LARGE SCALE GENOMIC DNA]</scope>
    <source>
        <strain evidence="2 3">JCM 1407</strain>
    </source>
</reference>
<dbReference type="InterPro" id="IPR020988">
    <property type="entry name" value="Pept_U32_collagenase"/>
</dbReference>
<dbReference type="Pfam" id="PF12392">
    <property type="entry name" value="DUF3656"/>
    <property type="match status" value="1"/>
</dbReference>
<dbReference type="InterPro" id="IPR051454">
    <property type="entry name" value="RNA/ubiquinone_mod_enzymes"/>
</dbReference>
<dbReference type="PROSITE" id="PS01276">
    <property type="entry name" value="PEPTIDASE_U32"/>
    <property type="match status" value="1"/>
</dbReference>
<dbReference type="Proteomes" id="UP001501510">
    <property type="component" value="Unassembled WGS sequence"/>
</dbReference>
<sequence>MIDIELLAPAGGMESLCAAVQSGANAVYIGGSKFSARAYASNFTDEDIKKAVDYCHLYKVKLYVTLNILIKDNEIKDALEYIKFLYITGVDALIVQDLGVASLIKKYFPDFELHASTQMTIHNGEGALFLKNIGFHRIVLSRELSLKEIKYISKDLNIETETFVHGALCVCYSGQCLMSSILGGRSGNRGRCAQPCRLPYTMINKETKEERKGFLLSPKDICTLDNVEDLIKTGTKSFKIEGRMKRPEYVAGVVRAYRKAIDKVLKKEDSFNFNRYNNELLQLFNREGFSKAYLYKNVGKDMISSKFPKNTGVFLGKVEKDRYIKLNEDLTLKDGIRNKDKGFTVSKIIKNNKEVDKAFKGDKIKIKPLNYKSGDRLYKASSKELLDSLKDTYKDKFGRKIFLDVKVKFKIGDPIEVYCIYDNKEYLVKGDIVQEAKKVPLTKEKINKSLKKSGETPFKIEKIDFQCFEEGFMPVSSLNKLRRDLVDEIENHILKNKNDKKLNIKNHMLSDYSINKNEMPETMILVNSKDQLKATIENGFQNIILDIFMKNDLKVEDIEKYSKGKTNVYLKIPNIIKEEFSYVEKVINNNIDYIKGIVTANLGIISKFNNKLDVIGDYKLNIFNSDSNSFYNKYLNLSCLSVELNKKELSNILRKNDKNQMLIYGKIENMVSEYCPIGSFFGGKSKKHNCNKPCLDANFYMKDRLGIEFPIKTDDFCRSHIYNSLPINLISNFEELDNMGCRYYRLDFIEETYSEVEDILKSFKKKKWDKDFKNYTRGHFKRGVQ</sequence>
<dbReference type="EMBL" id="BAAACG010000019">
    <property type="protein sequence ID" value="GAA0747992.1"/>
    <property type="molecule type" value="Genomic_DNA"/>
</dbReference>
<evidence type="ECO:0000313" key="2">
    <source>
        <dbReference type="EMBL" id="GAA0747992.1"/>
    </source>
</evidence>
<proteinExistence type="predicted"/>
<comment type="caution">
    <text evidence="2">The sequence shown here is derived from an EMBL/GenBank/DDBJ whole genome shotgun (WGS) entry which is preliminary data.</text>
</comment>
<gene>
    <name evidence="2" type="ORF">GCM10008906_37770</name>
</gene>
<dbReference type="Pfam" id="PF01136">
    <property type="entry name" value="Peptidase_U32"/>
    <property type="match status" value="2"/>
</dbReference>
<dbReference type="PANTHER" id="PTHR30217:SF10">
    <property type="entry name" value="23S RRNA 5-HYDROXYCYTIDINE C2501 SYNTHASE"/>
    <property type="match status" value="1"/>
</dbReference>
<organism evidence="2 3">
    <name type="scientific">Clostridium oceanicum</name>
    <dbReference type="NCBI Taxonomy" id="1543"/>
    <lineage>
        <taxon>Bacteria</taxon>
        <taxon>Bacillati</taxon>
        <taxon>Bacillota</taxon>
        <taxon>Clostridia</taxon>
        <taxon>Eubacteriales</taxon>
        <taxon>Clostridiaceae</taxon>
        <taxon>Clostridium</taxon>
    </lineage>
</organism>
<feature type="domain" description="Peptidase U32 collagenase" evidence="1">
    <location>
        <begin position="377"/>
        <end position="493"/>
    </location>
</feature>
<evidence type="ECO:0000313" key="3">
    <source>
        <dbReference type="Proteomes" id="UP001501510"/>
    </source>
</evidence>
<keyword evidence="3" id="KW-1185">Reference proteome</keyword>
<evidence type="ECO:0000259" key="1">
    <source>
        <dbReference type="Pfam" id="PF12392"/>
    </source>
</evidence>
<dbReference type="PANTHER" id="PTHR30217">
    <property type="entry name" value="PEPTIDASE U32 FAMILY"/>
    <property type="match status" value="1"/>
</dbReference>